<feature type="non-terminal residue" evidence="1">
    <location>
        <position position="1"/>
    </location>
</feature>
<gene>
    <name evidence="1" type="ORF">T265_15712</name>
</gene>
<dbReference type="Proteomes" id="UP000054324">
    <property type="component" value="Unassembled WGS sequence"/>
</dbReference>
<protein>
    <submittedName>
        <fullName evidence="1">Uncharacterized protein</fullName>
    </submittedName>
</protein>
<dbReference type="CTD" id="20329877"/>
<proteinExistence type="predicted"/>
<accession>A0A074YWD2</accession>
<keyword evidence="2" id="KW-1185">Reference proteome</keyword>
<organism evidence="1 2">
    <name type="scientific">Opisthorchis viverrini</name>
    <name type="common">Southeast Asian liver fluke</name>
    <dbReference type="NCBI Taxonomy" id="6198"/>
    <lineage>
        <taxon>Eukaryota</taxon>
        <taxon>Metazoa</taxon>
        <taxon>Spiralia</taxon>
        <taxon>Lophotrochozoa</taxon>
        <taxon>Platyhelminthes</taxon>
        <taxon>Trematoda</taxon>
        <taxon>Digenea</taxon>
        <taxon>Opisthorchiida</taxon>
        <taxon>Opisthorchiata</taxon>
        <taxon>Opisthorchiidae</taxon>
        <taxon>Opisthorchis</taxon>
    </lineage>
</organism>
<name>A0A074YWD2_OPIVI</name>
<dbReference type="KEGG" id="ovi:T265_15712"/>
<feature type="non-terminal residue" evidence="1">
    <location>
        <position position="79"/>
    </location>
</feature>
<evidence type="ECO:0000313" key="1">
    <source>
        <dbReference type="EMBL" id="KER18993.1"/>
    </source>
</evidence>
<dbReference type="RefSeq" id="XP_009177261.1">
    <property type="nucleotide sequence ID" value="XM_009178997.1"/>
</dbReference>
<sequence length="79" mass="8755">LPGSLVGTDFVATLKSWFAGTSCQFTSTIEIGVRNGMQVLHGKRSLISSDIQALGRTHELPTLVSLPLDWFCWYYIPLL</sequence>
<evidence type="ECO:0000313" key="2">
    <source>
        <dbReference type="Proteomes" id="UP000054324"/>
    </source>
</evidence>
<dbReference type="GeneID" id="20329877"/>
<dbReference type="AlphaFoldDB" id="A0A074YWD2"/>
<dbReference type="EMBL" id="KL597397">
    <property type="protein sequence ID" value="KER18993.1"/>
    <property type="molecule type" value="Genomic_DNA"/>
</dbReference>
<reference evidence="1 2" key="1">
    <citation type="submission" date="2013-11" db="EMBL/GenBank/DDBJ databases">
        <title>Opisthorchis viverrini - life in the bile duct.</title>
        <authorList>
            <person name="Young N.D."/>
            <person name="Nagarajan N."/>
            <person name="Lin S.J."/>
            <person name="Korhonen P.K."/>
            <person name="Jex A.R."/>
            <person name="Hall R.S."/>
            <person name="Safavi-Hemami H."/>
            <person name="Kaewkong W."/>
            <person name="Bertrand D."/>
            <person name="Gao S."/>
            <person name="Seet Q."/>
            <person name="Wongkham S."/>
            <person name="Teh B.T."/>
            <person name="Wongkham C."/>
            <person name="Intapan P.M."/>
            <person name="Maleewong W."/>
            <person name="Yang X."/>
            <person name="Hu M."/>
            <person name="Wang Z."/>
            <person name="Hofmann A."/>
            <person name="Sternberg P.W."/>
            <person name="Tan P."/>
            <person name="Wang J."/>
            <person name="Gasser R.B."/>
        </authorList>
    </citation>
    <scope>NUCLEOTIDE SEQUENCE [LARGE SCALE GENOMIC DNA]</scope>
</reference>